<feature type="binding site" evidence="14">
    <location>
        <position position="330"/>
    </location>
    <ligand>
        <name>ATP</name>
        <dbReference type="ChEBI" id="CHEBI:30616"/>
        <note>ligand shared between two neighboring subunits of the homotrimer</note>
    </ligand>
</feature>
<feature type="non-terminal residue" evidence="18">
    <location>
        <position position="1"/>
    </location>
</feature>
<evidence type="ECO:0000256" key="16">
    <source>
        <dbReference type="SAM" id="MobiDB-lite"/>
    </source>
</evidence>
<dbReference type="InterPro" id="IPR001429">
    <property type="entry name" value="P2X_purnocptor"/>
</dbReference>
<evidence type="ECO:0000256" key="15">
    <source>
        <dbReference type="PIRSR" id="PIRSR005713-2"/>
    </source>
</evidence>
<keyword evidence="11" id="KW-1071">Ligand-gated ion channel</keyword>
<dbReference type="PANTHER" id="PTHR10125:SF31">
    <property type="entry name" value="P2X RECEPTOR E"/>
    <property type="match status" value="1"/>
</dbReference>
<keyword evidence="14" id="KW-0067">ATP-binding</keyword>
<dbReference type="InterPro" id="IPR059116">
    <property type="entry name" value="P2X_receptor"/>
</dbReference>
<dbReference type="Pfam" id="PF00864">
    <property type="entry name" value="P2X_receptor"/>
    <property type="match status" value="1"/>
</dbReference>
<dbReference type="PIRSF" id="PIRSF005713">
    <property type="entry name" value="P2X_purinoceptor"/>
    <property type="match status" value="1"/>
</dbReference>
<feature type="region of interest" description="Disordered" evidence="16">
    <location>
        <begin position="395"/>
        <end position="430"/>
    </location>
</feature>
<keyword evidence="8 17" id="KW-0472">Membrane</keyword>
<keyword evidence="9 15" id="KW-1015">Disulfide bond</keyword>
<protein>
    <submittedName>
        <fullName evidence="18">p2X-like receptor</fullName>
    </submittedName>
</protein>
<keyword evidence="5 17" id="KW-0812">Transmembrane</keyword>
<evidence type="ECO:0000256" key="4">
    <source>
        <dbReference type="ARBA" id="ARBA00022475"/>
    </source>
</evidence>
<dbReference type="PANTHER" id="PTHR10125">
    <property type="entry name" value="P2X PURINOCEPTOR"/>
    <property type="match status" value="1"/>
</dbReference>
<dbReference type="PRINTS" id="PR01307">
    <property type="entry name" value="P2XRECEPTOR"/>
</dbReference>
<feature type="disulfide bond" evidence="15">
    <location>
        <begin position="135"/>
        <end position="159"/>
    </location>
</feature>
<feature type="transmembrane region" description="Helical" evidence="17">
    <location>
        <begin position="356"/>
        <end position="378"/>
    </location>
</feature>
<dbReference type="FunFam" id="2.60.490.10:FF:000001">
    <property type="entry name" value="P2X purinoceptor"/>
    <property type="match status" value="1"/>
</dbReference>
<dbReference type="Gene3D" id="2.60.490.10">
    <property type="entry name" value="atp-gated p2x4 ion channel domain"/>
    <property type="match status" value="1"/>
</dbReference>
<keyword evidence="7" id="KW-0406">Ion transport</keyword>
<dbReference type="GO" id="GO:0005524">
    <property type="term" value="F:ATP binding"/>
    <property type="evidence" value="ECO:0007669"/>
    <property type="project" value="UniProtKB-KW"/>
</dbReference>
<comment type="catalytic activity">
    <reaction evidence="13">
        <text>Ca(2+)(in) = Ca(2+)(out)</text>
        <dbReference type="Rhea" id="RHEA:29671"/>
        <dbReference type="ChEBI" id="CHEBI:29108"/>
    </reaction>
</comment>
<feature type="binding site" evidence="14">
    <location>
        <begin position="69"/>
        <end position="71"/>
    </location>
    <ligand>
        <name>ATP</name>
        <dbReference type="ChEBI" id="CHEBI:30616"/>
        <note>ligand shared between two neighboring subunits of the homotrimer</note>
    </ligand>
</feature>
<comment type="similarity">
    <text evidence="2">Belongs to the P2X receptor family.</text>
</comment>
<keyword evidence="6 17" id="KW-1133">Transmembrane helix</keyword>
<dbReference type="InterPro" id="IPR027309">
    <property type="entry name" value="P2X_extracellular_dom_sf"/>
</dbReference>
<evidence type="ECO:0000256" key="10">
    <source>
        <dbReference type="ARBA" id="ARBA00023180"/>
    </source>
</evidence>
<dbReference type="GO" id="GO:0098794">
    <property type="term" value="C:postsynapse"/>
    <property type="evidence" value="ECO:0007669"/>
    <property type="project" value="GOC"/>
</dbReference>
<dbReference type="GO" id="GO:0001614">
    <property type="term" value="F:purinergic nucleotide receptor activity"/>
    <property type="evidence" value="ECO:0007669"/>
    <property type="project" value="InterPro"/>
</dbReference>
<feature type="disulfide bond" evidence="15">
    <location>
        <begin position="141"/>
        <end position="172"/>
    </location>
</feature>
<keyword evidence="14" id="KW-0547">Nucleotide-binding</keyword>
<evidence type="ECO:0000256" key="13">
    <source>
        <dbReference type="ARBA" id="ARBA00036634"/>
    </source>
</evidence>
<keyword evidence="12" id="KW-0407">Ion channel</keyword>
<keyword evidence="10" id="KW-0325">Glycoprotein</keyword>
<feature type="disulfide bond" evidence="15">
    <location>
        <begin position="237"/>
        <end position="247"/>
    </location>
</feature>
<evidence type="ECO:0000256" key="17">
    <source>
        <dbReference type="SAM" id="Phobius"/>
    </source>
</evidence>
<name>A5H0S1_HYDVU</name>
<evidence type="ECO:0000256" key="7">
    <source>
        <dbReference type="ARBA" id="ARBA00023065"/>
    </source>
</evidence>
<evidence type="ECO:0000256" key="2">
    <source>
        <dbReference type="ARBA" id="ARBA00009848"/>
    </source>
</evidence>
<dbReference type="GO" id="GO:0004931">
    <property type="term" value="F:extracellularly ATP-gated monoatomic cation channel activity"/>
    <property type="evidence" value="ECO:0007669"/>
    <property type="project" value="InterPro"/>
</dbReference>
<keyword evidence="3" id="KW-0813">Transport</keyword>
<evidence type="ECO:0000256" key="11">
    <source>
        <dbReference type="ARBA" id="ARBA00023286"/>
    </source>
</evidence>
<dbReference type="GO" id="GO:0033198">
    <property type="term" value="P:response to ATP"/>
    <property type="evidence" value="ECO:0007669"/>
    <property type="project" value="InterPro"/>
</dbReference>
<sequence length="430" mass="49249">TPPSAGARIFPKILFPKKLEKLVKKKNKKFGALTRSFQLTIRAYVIGYVMVYKKSYQDFDNAISTVTTKLKGTAYVNYNNVTSPFHENIEVYDPADYVVPPQENNAFFVMTNMIITPNQTRSRCPEDPKFSENKCQVDKDCLPALKPIKNGNGVRTGRCVQSDRPNISYRVCEIYGWCPTETDILPMPGYNFSASVPLLDDAKEFTVLLKNEVIFPKFKVQRRNIVKNNISNYLKTCFHNHDTDPLCPIFKIKDVIQECNDDFEQVAYLGAVYGILVNWDCNLDLSLDKCTPTYSTRRLDDPDAPISPGFNFRFANYYVVDNKQYRTLFKAYGLKFEIIVTGKAGKFSVIPLFTNLGAGLALLGIAVVWCDFIVMYLLKKRFIYKEYKYQKIDDDEETNKNEAAEEVGNQVKEKSESKVGYQLLDDEDNH</sequence>
<feature type="binding site" evidence="14">
    <location>
        <begin position="311"/>
        <end position="313"/>
    </location>
    <ligand>
        <name>ATP</name>
        <dbReference type="ChEBI" id="CHEBI:30616"/>
        <note>ligand shared between two neighboring subunits of the homotrimer</note>
    </ligand>
</feature>
<dbReference type="EMBL" id="DQ518873">
    <property type="protein sequence ID" value="ABF50679.1"/>
    <property type="molecule type" value="mRNA"/>
</dbReference>
<evidence type="ECO:0000256" key="9">
    <source>
        <dbReference type="ARBA" id="ARBA00023157"/>
    </source>
</evidence>
<evidence type="ECO:0000256" key="12">
    <source>
        <dbReference type="ARBA" id="ARBA00023303"/>
    </source>
</evidence>
<evidence type="ECO:0000256" key="6">
    <source>
        <dbReference type="ARBA" id="ARBA00022989"/>
    </source>
</evidence>
<dbReference type="NCBIfam" id="TIGR00863">
    <property type="entry name" value="P2X"/>
    <property type="match status" value="1"/>
</dbReference>
<dbReference type="GO" id="GO:0005886">
    <property type="term" value="C:plasma membrane"/>
    <property type="evidence" value="ECO:0007669"/>
    <property type="project" value="UniProtKB-SubCell"/>
</dbReference>
<proteinExistence type="evidence at transcript level"/>
<evidence type="ECO:0000256" key="5">
    <source>
        <dbReference type="ARBA" id="ARBA00022692"/>
    </source>
</evidence>
<dbReference type="GO" id="GO:0070588">
    <property type="term" value="P:calcium ion transmembrane transport"/>
    <property type="evidence" value="ECO:0007669"/>
    <property type="project" value="TreeGrafter"/>
</dbReference>
<organism evidence="18">
    <name type="scientific">Hydra vulgaris</name>
    <name type="common">Hydra</name>
    <name type="synonym">Hydra attenuata</name>
    <dbReference type="NCBI Taxonomy" id="6087"/>
    <lineage>
        <taxon>Eukaryota</taxon>
        <taxon>Metazoa</taxon>
        <taxon>Cnidaria</taxon>
        <taxon>Hydrozoa</taxon>
        <taxon>Hydroidolina</taxon>
        <taxon>Anthoathecata</taxon>
        <taxon>Aplanulata</taxon>
        <taxon>Hydridae</taxon>
        <taxon>Hydra</taxon>
    </lineage>
</organism>
<feature type="binding site" evidence="14">
    <location>
        <position position="206"/>
    </location>
    <ligand>
        <name>ATP</name>
        <dbReference type="ChEBI" id="CHEBI:30616"/>
        <note>ligand shared between two neighboring subunits of the homotrimer</note>
    </ligand>
</feature>
<dbReference type="OrthoDB" id="494673at2759"/>
<evidence type="ECO:0000313" key="18">
    <source>
        <dbReference type="EMBL" id="ABF50679.1"/>
    </source>
</evidence>
<dbReference type="Gene3D" id="1.10.287.940">
    <property type="entry name" value="atp-gated p2x4 ion channel"/>
    <property type="match status" value="1"/>
</dbReference>
<evidence type="ECO:0000256" key="14">
    <source>
        <dbReference type="PIRSR" id="PIRSR005713-1"/>
    </source>
</evidence>
<evidence type="ECO:0000256" key="1">
    <source>
        <dbReference type="ARBA" id="ARBA00004651"/>
    </source>
</evidence>
<dbReference type="AlphaFoldDB" id="A5H0S1"/>
<feature type="disulfide bond" evidence="15">
    <location>
        <begin position="281"/>
        <end position="290"/>
    </location>
</feature>
<keyword evidence="4" id="KW-1003">Cell membrane</keyword>
<keyword evidence="18" id="KW-0675">Receptor</keyword>
<evidence type="ECO:0000256" key="3">
    <source>
        <dbReference type="ARBA" id="ARBA00022448"/>
    </source>
</evidence>
<accession>A5H0S1</accession>
<comment type="subcellular location">
    <subcellularLocation>
        <location evidence="1">Cell membrane</location>
        <topology evidence="1">Multi-pass membrane protein</topology>
    </subcellularLocation>
</comment>
<evidence type="ECO:0000256" key="8">
    <source>
        <dbReference type="ARBA" id="ARBA00023136"/>
    </source>
</evidence>
<reference evidence="18" key="1">
    <citation type="submission" date="2006-04" db="EMBL/GenBank/DDBJ databases">
        <title>Purinergic receptor currents in the bioenergetic center from the CNS of Aplysia californica.</title>
        <authorList>
            <person name="Kohn A.B."/>
            <person name="Moroz L.L."/>
        </authorList>
    </citation>
    <scope>NUCLEOTIDE SEQUENCE</scope>
</reference>
<feature type="disulfide bond" evidence="15">
    <location>
        <begin position="124"/>
        <end position="178"/>
    </location>
</feature>